<protein>
    <submittedName>
        <fullName evidence="2">Uncharacterized protein</fullName>
    </submittedName>
</protein>
<dbReference type="AlphaFoldDB" id="A0ABD1E3A6"/>
<dbReference type="EMBL" id="JBDJPC010000012">
    <property type="protein sequence ID" value="KAL1489162.1"/>
    <property type="molecule type" value="Genomic_DNA"/>
</dbReference>
<reference evidence="2 3" key="1">
    <citation type="submission" date="2024-05" db="EMBL/GenBank/DDBJ databases">
        <title>Genetic variation in Jamaican populations of the coffee berry borer (Hypothenemus hampei).</title>
        <authorList>
            <person name="Errbii M."/>
            <person name="Myrie A."/>
        </authorList>
    </citation>
    <scope>NUCLEOTIDE SEQUENCE [LARGE SCALE GENOMIC DNA]</scope>
    <source>
        <strain evidence="2">JA-Hopewell-2020-01-JO</strain>
        <tissue evidence="2">Whole body</tissue>
    </source>
</reference>
<comment type="caution">
    <text evidence="2">The sequence shown here is derived from an EMBL/GenBank/DDBJ whole genome shotgun (WGS) entry which is preliminary data.</text>
</comment>
<evidence type="ECO:0000256" key="1">
    <source>
        <dbReference type="SAM" id="MobiDB-lite"/>
    </source>
</evidence>
<dbReference type="Proteomes" id="UP001566132">
    <property type="component" value="Unassembled WGS sequence"/>
</dbReference>
<organism evidence="2 3">
    <name type="scientific">Hypothenemus hampei</name>
    <name type="common">Coffee berry borer</name>
    <dbReference type="NCBI Taxonomy" id="57062"/>
    <lineage>
        <taxon>Eukaryota</taxon>
        <taxon>Metazoa</taxon>
        <taxon>Ecdysozoa</taxon>
        <taxon>Arthropoda</taxon>
        <taxon>Hexapoda</taxon>
        <taxon>Insecta</taxon>
        <taxon>Pterygota</taxon>
        <taxon>Neoptera</taxon>
        <taxon>Endopterygota</taxon>
        <taxon>Coleoptera</taxon>
        <taxon>Polyphaga</taxon>
        <taxon>Cucujiformia</taxon>
        <taxon>Curculionidae</taxon>
        <taxon>Scolytinae</taxon>
        <taxon>Hypothenemus</taxon>
    </lineage>
</organism>
<evidence type="ECO:0000313" key="3">
    <source>
        <dbReference type="Proteomes" id="UP001566132"/>
    </source>
</evidence>
<evidence type="ECO:0000313" key="2">
    <source>
        <dbReference type="EMBL" id="KAL1489162.1"/>
    </source>
</evidence>
<proteinExistence type="predicted"/>
<gene>
    <name evidence="2" type="ORF">ABEB36_014101</name>
</gene>
<accession>A0ABD1E3A6</accession>
<name>A0ABD1E3A6_HYPHA</name>
<feature type="region of interest" description="Disordered" evidence="1">
    <location>
        <begin position="101"/>
        <end position="127"/>
    </location>
</feature>
<keyword evidence="3" id="KW-1185">Reference proteome</keyword>
<sequence length="265" mass="31675">MIPFKKPICSDKPTILLFFLVLCLSKICVSLSSSRNIRDNDERSFLARTRRDTANLDKYGNSPFSIRDVRADSRQSRIDARDIRTDFREIRSELRRNDFDRRSKSDNEARTRGYERDQRDFQTERERNSRNIRDFELLRQDQNIFDDFQERLVDFDRNKNERRLTNSDKDTAERTLGRERSEIRTENRDTMVRLQRERLENSITRERNDNELPLKRPSETNLFMNAIQAILVLAMIHKFFANASTKGLKRPGFPLACFFSKEKIY</sequence>